<keyword evidence="1" id="KW-0472">Membrane</keyword>
<dbReference type="EnsemblBacteria" id="ABL78346">
    <property type="protein sequence ID" value="ABL78346"/>
    <property type="gene ID" value="Tpen_0946"/>
</dbReference>
<dbReference type="RefSeq" id="WP_011752611.1">
    <property type="nucleotide sequence ID" value="NC_008698.1"/>
</dbReference>
<protein>
    <submittedName>
        <fullName evidence="2">Uncharacterized protein</fullName>
    </submittedName>
</protein>
<keyword evidence="3" id="KW-1185">Reference proteome</keyword>
<feature type="transmembrane region" description="Helical" evidence="1">
    <location>
        <begin position="20"/>
        <end position="42"/>
    </location>
</feature>
<accession>A1RYR6</accession>
<dbReference type="GeneID" id="4601286"/>
<evidence type="ECO:0000313" key="2">
    <source>
        <dbReference type="EMBL" id="ABL78346.1"/>
    </source>
</evidence>
<keyword evidence="1" id="KW-1133">Transmembrane helix</keyword>
<dbReference type="STRING" id="368408.Tpen_0946"/>
<dbReference type="Proteomes" id="UP000000641">
    <property type="component" value="Chromosome"/>
</dbReference>
<dbReference type="EMBL" id="CP000505">
    <property type="protein sequence ID" value="ABL78346.1"/>
    <property type="molecule type" value="Genomic_DNA"/>
</dbReference>
<keyword evidence="1" id="KW-0812">Transmembrane</keyword>
<name>A1RYR6_THEPD</name>
<proteinExistence type="predicted"/>
<dbReference type="KEGG" id="tpe:Tpen_0946"/>
<dbReference type="eggNOG" id="arCOG03870">
    <property type="taxonomic scope" value="Archaea"/>
</dbReference>
<gene>
    <name evidence="2" type="ordered locus">Tpen_0946</name>
</gene>
<reference evidence="3" key="1">
    <citation type="journal article" date="2008" name="J. Bacteriol.">
        <title>Genome sequence of Thermofilum pendens reveals an exceptional loss of biosynthetic pathways without genome reduction.</title>
        <authorList>
            <person name="Anderson I."/>
            <person name="Rodriguez J."/>
            <person name="Susanti D."/>
            <person name="Porat I."/>
            <person name="Reich C."/>
            <person name="Ulrich L.E."/>
            <person name="Elkins J.G."/>
            <person name="Mavromatis K."/>
            <person name="Lykidis A."/>
            <person name="Kim E."/>
            <person name="Thompson L.S."/>
            <person name="Nolan M."/>
            <person name="Land M."/>
            <person name="Copeland A."/>
            <person name="Lapidus A."/>
            <person name="Lucas S."/>
            <person name="Detter C."/>
            <person name="Zhulin I.B."/>
            <person name="Olsen G.J."/>
            <person name="Whitman W."/>
            <person name="Mukhopadhyay B."/>
            <person name="Bristow J."/>
            <person name="Kyrpides N."/>
        </authorList>
    </citation>
    <scope>NUCLEOTIDE SEQUENCE [LARGE SCALE GENOMIC DNA]</scope>
    <source>
        <strain evidence="3">DSM 2475 / Hrk 5</strain>
    </source>
</reference>
<evidence type="ECO:0000256" key="1">
    <source>
        <dbReference type="SAM" id="Phobius"/>
    </source>
</evidence>
<dbReference type="AlphaFoldDB" id="A1RYR6"/>
<dbReference type="HOGENOM" id="CLU_1902039_0_0_2"/>
<dbReference type="OrthoDB" id="379319at2157"/>
<sequence length="143" mass="15906">MVRVEGFASPRAGQAETIGAILLVVVAVAVWAAAWGFFYPVYQQLSQRVERERLVAEKGLREYLLLERLYVDQGKVCAYITNTGDVETELVSLYFNDTLVWSGYLDLKVGQSAQVCTPLTSKGTYRVKACSYTGCFEGVDYVP</sequence>
<evidence type="ECO:0000313" key="3">
    <source>
        <dbReference type="Proteomes" id="UP000000641"/>
    </source>
</evidence>
<organism evidence="2 3">
    <name type="scientific">Thermofilum pendens (strain DSM 2475 / Hrk 5)</name>
    <dbReference type="NCBI Taxonomy" id="368408"/>
    <lineage>
        <taxon>Archaea</taxon>
        <taxon>Thermoproteota</taxon>
        <taxon>Thermoprotei</taxon>
        <taxon>Thermofilales</taxon>
        <taxon>Thermofilaceae</taxon>
        <taxon>Thermofilum</taxon>
    </lineage>
</organism>